<protein>
    <submittedName>
        <fullName evidence="5">Diguanylate cyclase (GGDEF) domain-containing protein</fullName>
    </submittedName>
</protein>
<dbReference type="InterPro" id="IPR000160">
    <property type="entry name" value="GGDEF_dom"/>
</dbReference>
<dbReference type="Gene3D" id="3.20.20.450">
    <property type="entry name" value="EAL domain"/>
    <property type="match status" value="1"/>
</dbReference>
<dbReference type="Gene3D" id="3.30.70.270">
    <property type="match status" value="1"/>
</dbReference>
<dbReference type="InterPro" id="IPR001633">
    <property type="entry name" value="EAL_dom"/>
</dbReference>
<dbReference type="SUPFAM" id="SSF141868">
    <property type="entry name" value="EAL domain-like"/>
    <property type="match status" value="1"/>
</dbReference>
<dbReference type="PANTHER" id="PTHR33121:SF71">
    <property type="entry name" value="OXYGEN SENSOR PROTEIN DOSP"/>
    <property type="match status" value="1"/>
</dbReference>
<dbReference type="InterPro" id="IPR043128">
    <property type="entry name" value="Rev_trsase/Diguanyl_cyclase"/>
</dbReference>
<keyword evidence="2" id="KW-0472">Membrane</keyword>
<dbReference type="Proteomes" id="UP000199520">
    <property type="component" value="Unassembled WGS sequence"/>
</dbReference>
<dbReference type="OrthoDB" id="9759607at2"/>
<dbReference type="NCBIfam" id="TIGR00254">
    <property type="entry name" value="GGDEF"/>
    <property type="match status" value="1"/>
</dbReference>
<dbReference type="GO" id="GO:0071111">
    <property type="term" value="F:cyclic-guanylate-specific phosphodiesterase activity"/>
    <property type="evidence" value="ECO:0007669"/>
    <property type="project" value="InterPro"/>
</dbReference>
<dbReference type="Pfam" id="PF00563">
    <property type="entry name" value="EAL"/>
    <property type="match status" value="1"/>
</dbReference>
<sequence length="591" mass="67778">MTLRSKITMLVIITFGLFIVCVYASLYYSLDQQFEQKQIFSNDAIVSRSNKLVLSMPLLEEQHLHLVGRKSIYYGAILILCSGLVFSFLLPMILEKVLFRRLYSLIRSIVYITKTQDLSSTLCVSGTDEIAILAGEMNEMLLALSNEKVLRQQALQEVQELNKNLEERVQEKALQLQKQMYTDQLTTTPNRLQLNEDMKVAEKPHLAIINVEQFRTINEFYGYQAGDDLLLELAERLIKLIEPYHYNLYRLAGDEYAILASEGNEKNFTEWMLNIHNVIEKVPFKIHGHSSYLFVTIGIAITKDKPLEKAQMALEYARQYCLPLKVYHDDLPMRETHRNNLHWIHEVQDAIQEDRVLVYYQPIMNTFTFEISKYEVLVRLLGRDGQVISPGTFLPIIKKTKLYPRLTEVILEKSFTHFADKDVDFSINLSAADILDHGVQELIGELLEDSCIAKRVTFEFVESEEFKNPEDLSFFIKRIKAFGAKIAIDDFGSGYSNFAYILNMGAHYIKIDGSLISEIGTNPAMVAIVESIVYFAKQLGIRTIAEYVSSESIFLEAKRIGLDYVQGYHIGKPSPMLVEENKFCCVHLGVS</sequence>
<evidence type="ECO:0000256" key="2">
    <source>
        <dbReference type="SAM" id="Phobius"/>
    </source>
</evidence>
<accession>A0A1I4I2Y7</accession>
<dbReference type="SMART" id="SM00267">
    <property type="entry name" value="GGDEF"/>
    <property type="match status" value="1"/>
</dbReference>
<dbReference type="CDD" id="cd01949">
    <property type="entry name" value="GGDEF"/>
    <property type="match status" value="1"/>
</dbReference>
<evidence type="ECO:0000259" key="3">
    <source>
        <dbReference type="PROSITE" id="PS50883"/>
    </source>
</evidence>
<feature type="domain" description="GGDEF" evidence="4">
    <location>
        <begin position="202"/>
        <end position="346"/>
    </location>
</feature>
<dbReference type="InterPro" id="IPR035919">
    <property type="entry name" value="EAL_sf"/>
</dbReference>
<dbReference type="InterPro" id="IPR029787">
    <property type="entry name" value="Nucleotide_cyclase"/>
</dbReference>
<evidence type="ECO:0000313" key="6">
    <source>
        <dbReference type="Proteomes" id="UP000199520"/>
    </source>
</evidence>
<gene>
    <name evidence="5" type="ORF">SAMN04490355_100681</name>
</gene>
<dbReference type="SMART" id="SM00052">
    <property type="entry name" value="EAL"/>
    <property type="match status" value="1"/>
</dbReference>
<dbReference type="EMBL" id="FOTS01000006">
    <property type="protein sequence ID" value="SFL48735.1"/>
    <property type="molecule type" value="Genomic_DNA"/>
</dbReference>
<dbReference type="InterPro" id="IPR050706">
    <property type="entry name" value="Cyclic-di-GMP_PDE-like"/>
</dbReference>
<dbReference type="PROSITE" id="PS50883">
    <property type="entry name" value="EAL"/>
    <property type="match status" value="1"/>
</dbReference>
<dbReference type="AlphaFoldDB" id="A0A1I4I2Y7"/>
<dbReference type="PROSITE" id="PS50887">
    <property type="entry name" value="GGDEF"/>
    <property type="match status" value="1"/>
</dbReference>
<dbReference type="STRING" id="1123291.SAMN04490355_100681"/>
<dbReference type="PANTHER" id="PTHR33121">
    <property type="entry name" value="CYCLIC DI-GMP PHOSPHODIESTERASE PDEF"/>
    <property type="match status" value="1"/>
</dbReference>
<keyword evidence="1" id="KW-0175">Coiled coil</keyword>
<feature type="domain" description="EAL" evidence="3">
    <location>
        <begin position="340"/>
        <end position="587"/>
    </location>
</feature>
<keyword evidence="6" id="KW-1185">Reference proteome</keyword>
<proteinExistence type="predicted"/>
<dbReference type="CDD" id="cd01948">
    <property type="entry name" value="EAL"/>
    <property type="match status" value="1"/>
</dbReference>
<evidence type="ECO:0000313" key="5">
    <source>
        <dbReference type="EMBL" id="SFL48735.1"/>
    </source>
</evidence>
<keyword evidence="2" id="KW-0812">Transmembrane</keyword>
<evidence type="ECO:0000259" key="4">
    <source>
        <dbReference type="PROSITE" id="PS50887"/>
    </source>
</evidence>
<dbReference type="SUPFAM" id="SSF55073">
    <property type="entry name" value="Nucleotide cyclase"/>
    <property type="match status" value="1"/>
</dbReference>
<keyword evidence="2" id="KW-1133">Transmembrane helix</keyword>
<reference evidence="6" key="1">
    <citation type="submission" date="2016-10" db="EMBL/GenBank/DDBJ databases">
        <authorList>
            <person name="Varghese N."/>
            <person name="Submissions S."/>
        </authorList>
    </citation>
    <scope>NUCLEOTIDE SEQUENCE [LARGE SCALE GENOMIC DNA]</scope>
    <source>
        <strain evidence="6">DSM 13327</strain>
    </source>
</reference>
<dbReference type="Pfam" id="PF00990">
    <property type="entry name" value="GGDEF"/>
    <property type="match status" value="1"/>
</dbReference>
<name>A0A1I4I2Y7_9FIRM</name>
<organism evidence="5 6">
    <name type="scientific">Pelosinus propionicus DSM 13327</name>
    <dbReference type="NCBI Taxonomy" id="1123291"/>
    <lineage>
        <taxon>Bacteria</taxon>
        <taxon>Bacillati</taxon>
        <taxon>Bacillota</taxon>
        <taxon>Negativicutes</taxon>
        <taxon>Selenomonadales</taxon>
        <taxon>Sporomusaceae</taxon>
        <taxon>Pelosinus</taxon>
    </lineage>
</organism>
<feature type="coiled-coil region" evidence="1">
    <location>
        <begin position="144"/>
        <end position="175"/>
    </location>
</feature>
<feature type="transmembrane region" description="Helical" evidence="2">
    <location>
        <begin position="72"/>
        <end position="94"/>
    </location>
</feature>
<evidence type="ECO:0000256" key="1">
    <source>
        <dbReference type="SAM" id="Coils"/>
    </source>
</evidence>
<feature type="transmembrane region" description="Helical" evidence="2">
    <location>
        <begin position="7"/>
        <end position="28"/>
    </location>
</feature>